<protein>
    <recommendedName>
        <fullName evidence="4">Flagellar biosynthetic protein FliP</fullName>
    </recommendedName>
</protein>
<dbReference type="RefSeq" id="WP_286051611.1">
    <property type="nucleotide sequence ID" value="NZ_JASVWF010000001.1"/>
</dbReference>
<proteinExistence type="predicted"/>
<dbReference type="Proteomes" id="UP001231924">
    <property type="component" value="Unassembled WGS sequence"/>
</dbReference>
<keyword evidence="1" id="KW-1133">Transmembrane helix</keyword>
<keyword evidence="3" id="KW-1185">Reference proteome</keyword>
<evidence type="ECO:0000256" key="1">
    <source>
        <dbReference type="SAM" id="Phobius"/>
    </source>
</evidence>
<evidence type="ECO:0000313" key="3">
    <source>
        <dbReference type="Proteomes" id="UP001231924"/>
    </source>
</evidence>
<name>A0ABT7M502_9PSEU</name>
<sequence>MTTTPHGTRHGTRCALRHYGEMVLAMAVGMGVLAAVGATVTALGGAVPAVGPEVETLVMTTAMAGAMALWMRHRGHAPRAVAEMSAAMYVPFVALFPLLWTGAIDAGSLMMWSHVLMLPAMAVPMLLRPREYTHR</sequence>
<gene>
    <name evidence="2" type="ORF">QRT03_06175</name>
</gene>
<keyword evidence="1" id="KW-0472">Membrane</keyword>
<organism evidence="2 3">
    <name type="scientific">Actinomycetospora termitidis</name>
    <dbReference type="NCBI Taxonomy" id="3053470"/>
    <lineage>
        <taxon>Bacteria</taxon>
        <taxon>Bacillati</taxon>
        <taxon>Actinomycetota</taxon>
        <taxon>Actinomycetes</taxon>
        <taxon>Pseudonocardiales</taxon>
        <taxon>Pseudonocardiaceae</taxon>
        <taxon>Actinomycetospora</taxon>
    </lineage>
</organism>
<feature type="transmembrane region" description="Helical" evidence="1">
    <location>
        <begin position="109"/>
        <end position="127"/>
    </location>
</feature>
<feature type="transmembrane region" description="Helical" evidence="1">
    <location>
        <begin position="56"/>
        <end position="72"/>
    </location>
</feature>
<keyword evidence="1" id="KW-0812">Transmembrane</keyword>
<dbReference type="EMBL" id="JASVWF010000001">
    <property type="protein sequence ID" value="MDL5155531.1"/>
    <property type="molecule type" value="Genomic_DNA"/>
</dbReference>
<feature type="transmembrane region" description="Helical" evidence="1">
    <location>
        <begin position="84"/>
        <end position="103"/>
    </location>
</feature>
<evidence type="ECO:0000313" key="2">
    <source>
        <dbReference type="EMBL" id="MDL5155531.1"/>
    </source>
</evidence>
<comment type="caution">
    <text evidence="2">The sequence shown here is derived from an EMBL/GenBank/DDBJ whole genome shotgun (WGS) entry which is preliminary data.</text>
</comment>
<reference evidence="2 3" key="1">
    <citation type="submission" date="2023-06" db="EMBL/GenBank/DDBJ databases">
        <title>Actinomycetospora Odt1-22.</title>
        <authorList>
            <person name="Supong K."/>
        </authorList>
    </citation>
    <scope>NUCLEOTIDE SEQUENCE [LARGE SCALE GENOMIC DNA]</scope>
    <source>
        <strain evidence="2 3">Odt1-22</strain>
    </source>
</reference>
<feature type="transmembrane region" description="Helical" evidence="1">
    <location>
        <begin position="23"/>
        <end position="50"/>
    </location>
</feature>
<accession>A0ABT7M502</accession>
<evidence type="ECO:0008006" key="4">
    <source>
        <dbReference type="Google" id="ProtNLM"/>
    </source>
</evidence>